<protein>
    <submittedName>
        <fullName evidence="1">Uncharacterized protein</fullName>
    </submittedName>
</protein>
<dbReference type="EMBL" id="BMMW01000002">
    <property type="protein sequence ID" value="GGK50806.1"/>
    <property type="molecule type" value="Genomic_DNA"/>
</dbReference>
<accession>A0A917QIP0</accession>
<name>A0A917QIP0_9NOCA</name>
<keyword evidence="2" id="KW-1185">Reference proteome</keyword>
<reference evidence="1" key="1">
    <citation type="journal article" date="2014" name="Int. J. Syst. Evol. Microbiol.">
        <title>Complete genome sequence of Corynebacterium casei LMG S-19264T (=DSM 44701T), isolated from a smear-ripened cheese.</title>
        <authorList>
            <consortium name="US DOE Joint Genome Institute (JGI-PGF)"/>
            <person name="Walter F."/>
            <person name="Albersmeier A."/>
            <person name="Kalinowski J."/>
            <person name="Ruckert C."/>
        </authorList>
    </citation>
    <scope>NUCLEOTIDE SEQUENCE</scope>
    <source>
        <strain evidence="1">CGMCC 4.7278</strain>
    </source>
</reference>
<organism evidence="1 2">
    <name type="scientific">Nocardia camponoti</name>
    <dbReference type="NCBI Taxonomy" id="1616106"/>
    <lineage>
        <taxon>Bacteria</taxon>
        <taxon>Bacillati</taxon>
        <taxon>Actinomycetota</taxon>
        <taxon>Actinomycetes</taxon>
        <taxon>Mycobacteriales</taxon>
        <taxon>Nocardiaceae</taxon>
        <taxon>Nocardia</taxon>
    </lineage>
</organism>
<dbReference type="Proteomes" id="UP000612956">
    <property type="component" value="Unassembled WGS sequence"/>
</dbReference>
<dbReference type="AlphaFoldDB" id="A0A917QIP0"/>
<evidence type="ECO:0000313" key="1">
    <source>
        <dbReference type="EMBL" id="GGK50806.1"/>
    </source>
</evidence>
<evidence type="ECO:0000313" key="2">
    <source>
        <dbReference type="Proteomes" id="UP000612956"/>
    </source>
</evidence>
<comment type="caution">
    <text evidence="1">The sequence shown here is derived from an EMBL/GenBank/DDBJ whole genome shotgun (WGS) entry which is preliminary data.</text>
</comment>
<reference evidence="1" key="2">
    <citation type="submission" date="2020-09" db="EMBL/GenBank/DDBJ databases">
        <authorList>
            <person name="Sun Q."/>
            <person name="Zhou Y."/>
        </authorList>
    </citation>
    <scope>NUCLEOTIDE SEQUENCE</scope>
    <source>
        <strain evidence="1">CGMCC 4.7278</strain>
    </source>
</reference>
<gene>
    <name evidence="1" type="ORF">GCM10011591_22960</name>
</gene>
<dbReference type="RefSeq" id="WP_188828887.1">
    <property type="nucleotide sequence ID" value="NZ_BMMW01000002.1"/>
</dbReference>
<proteinExistence type="predicted"/>
<sequence length="411" mass="44328">MTEALRAVPGEIAGLGNLVSEIGTDINSAAFFIGEHGKPAEWLSGPIIDDLLEPFSGVAAATKTRMSYLSNTTQGTGTELNKAAWMYHDKDQQNYAALNSHTMGLDTVKSPDVETQGVTSFYDSAVKYNKAKEFKLDEPQANKEDTAGLIAEVAPVLGDVNESIKSITRTAGQERDLLGECLKPIPGNWNEIRRIGECHKAAGNGMEACGDNLEAGLRRVDASWDGLAAQAFTTWANRAVAAMKWEGPVGRIVSDAFAVIADEIRAAVKAILTKIWDVLKSRINFTSIKGIFQTIARKIPVVGQIGEIIELGYKFANIIADAIGLVGKIRELVDKVKKLLEYLNDPVGKLKQNAEQKLAETVAPITNRVNDVTRKAAIAQDLARISQVNDTLNSPDAAFEVGTGHAPWSNA</sequence>